<evidence type="ECO:0000313" key="3">
    <source>
        <dbReference type="Proteomes" id="UP000247498"/>
    </source>
</evidence>
<dbReference type="AlphaFoldDB" id="A0A2V0PMD4"/>
<feature type="region of interest" description="Disordered" evidence="1">
    <location>
        <begin position="438"/>
        <end position="459"/>
    </location>
</feature>
<feature type="region of interest" description="Disordered" evidence="1">
    <location>
        <begin position="150"/>
        <end position="177"/>
    </location>
</feature>
<feature type="compositionally biased region" description="Gly residues" evidence="1">
    <location>
        <begin position="62"/>
        <end position="75"/>
    </location>
</feature>
<keyword evidence="3" id="KW-1185">Reference proteome</keyword>
<gene>
    <name evidence="2" type="ORF">Rsub_11508</name>
</gene>
<evidence type="ECO:0000313" key="2">
    <source>
        <dbReference type="EMBL" id="GBF98517.1"/>
    </source>
</evidence>
<proteinExistence type="predicted"/>
<organism evidence="2 3">
    <name type="scientific">Raphidocelis subcapitata</name>
    <dbReference type="NCBI Taxonomy" id="307507"/>
    <lineage>
        <taxon>Eukaryota</taxon>
        <taxon>Viridiplantae</taxon>
        <taxon>Chlorophyta</taxon>
        <taxon>core chlorophytes</taxon>
        <taxon>Chlorophyceae</taxon>
        <taxon>CS clade</taxon>
        <taxon>Sphaeropleales</taxon>
        <taxon>Selenastraceae</taxon>
        <taxon>Raphidocelis</taxon>
    </lineage>
</organism>
<dbReference type="OrthoDB" id="538809at2759"/>
<dbReference type="EMBL" id="BDRX01000127">
    <property type="protein sequence ID" value="GBF98517.1"/>
    <property type="molecule type" value="Genomic_DNA"/>
</dbReference>
<feature type="region of interest" description="Disordered" evidence="1">
    <location>
        <begin position="37"/>
        <end position="78"/>
    </location>
</feature>
<protein>
    <submittedName>
        <fullName evidence="2">Uncharacterized protein</fullName>
    </submittedName>
</protein>
<comment type="caution">
    <text evidence="2">The sequence shown here is derived from an EMBL/GenBank/DDBJ whole genome shotgun (WGS) entry which is preliminary data.</text>
</comment>
<sequence>MLSARAASHASASSSGRGPAQTRAGVVRARVLAAVPQAPARGGGGGAAGRGPVAAAATPQQAGGGSGGSGGGGGAPDRALEAAIDDILFSDEASSERPAFQRLWRKQNSAPDLFDPDWPAAVDDWDEFWGATATDERGLEDLMALERHNYTDDLDGDDGGDDDDDAADTDGAPEADPAVRLARAMALIAGLRDGAVREDVVQMLGPPREKDSSYANTYELPPERTTIEILNPDYDEVYLRAKAEKRMRRDALDAEWRRRQELVGCIPAPDYTRDVRLQYDHIVRENWTHEQIMDLIVGGGRYASVEQAEEAAVVLNPLIPVDFHNDYGVEAIPETEEYIRSIGRLMEDRDTLELGREVELGEADFVDPNLAFRDEENVAYMQAPPNQWQELLRSSVAADIGAVFGEQFLADQSLPDAGVVDATLARSRELAAAAAAWAAAGEGDEGGRGSGGEEDGEEA</sequence>
<feature type="region of interest" description="Disordered" evidence="1">
    <location>
        <begin position="1"/>
        <end position="24"/>
    </location>
</feature>
<name>A0A2V0PMD4_9CHLO</name>
<feature type="compositionally biased region" description="Acidic residues" evidence="1">
    <location>
        <begin position="152"/>
        <end position="173"/>
    </location>
</feature>
<dbReference type="InParanoid" id="A0A2V0PMD4"/>
<reference evidence="2 3" key="1">
    <citation type="journal article" date="2018" name="Sci. Rep.">
        <title>Raphidocelis subcapitata (=Pseudokirchneriella subcapitata) provides an insight into genome evolution and environmental adaptations in the Sphaeropleales.</title>
        <authorList>
            <person name="Suzuki S."/>
            <person name="Yamaguchi H."/>
            <person name="Nakajima N."/>
            <person name="Kawachi M."/>
        </authorList>
    </citation>
    <scope>NUCLEOTIDE SEQUENCE [LARGE SCALE GENOMIC DNA]</scope>
    <source>
        <strain evidence="2 3">NIES-35</strain>
    </source>
</reference>
<dbReference type="Proteomes" id="UP000247498">
    <property type="component" value="Unassembled WGS sequence"/>
</dbReference>
<evidence type="ECO:0000256" key="1">
    <source>
        <dbReference type="SAM" id="MobiDB-lite"/>
    </source>
</evidence>
<accession>A0A2V0PMD4</accession>